<dbReference type="AlphaFoldDB" id="A0A0G1XGJ2"/>
<accession>A0A0G1XGJ2</accession>
<evidence type="ECO:0000313" key="2">
    <source>
        <dbReference type="EMBL" id="KKW30030.1"/>
    </source>
</evidence>
<dbReference type="EMBL" id="LCRD01000025">
    <property type="protein sequence ID" value="KKW30030.1"/>
    <property type="molecule type" value="Genomic_DNA"/>
</dbReference>
<protein>
    <submittedName>
        <fullName evidence="2">Uncharacterized protein</fullName>
    </submittedName>
</protein>
<evidence type="ECO:0000256" key="1">
    <source>
        <dbReference type="SAM" id="Phobius"/>
    </source>
</evidence>
<keyword evidence="1" id="KW-0812">Transmembrane</keyword>
<keyword evidence="1" id="KW-0472">Membrane</keyword>
<reference evidence="2 3" key="1">
    <citation type="journal article" date="2015" name="Nature">
        <title>rRNA introns, odd ribosomes, and small enigmatic genomes across a large radiation of phyla.</title>
        <authorList>
            <person name="Brown C.T."/>
            <person name="Hug L.A."/>
            <person name="Thomas B.C."/>
            <person name="Sharon I."/>
            <person name="Castelle C.J."/>
            <person name="Singh A."/>
            <person name="Wilkins M.J."/>
            <person name="Williams K.H."/>
            <person name="Banfield J.F."/>
        </authorList>
    </citation>
    <scope>NUCLEOTIDE SEQUENCE [LARGE SCALE GENOMIC DNA]</scope>
</reference>
<feature type="transmembrane region" description="Helical" evidence="1">
    <location>
        <begin position="59"/>
        <end position="80"/>
    </location>
</feature>
<proteinExistence type="predicted"/>
<sequence length="111" mass="12102">MTTNAWGYRVSLLTYLGFLALDTLRPGFVSSAFSVHVLLIPVVVFAWGWSRESSHSSVVLDRVSAVAFGLAAGYMVWVKGEAFGDMRLFLAIGVFLLPLLAFPAKRETSSS</sequence>
<feature type="transmembrane region" description="Helical" evidence="1">
    <location>
        <begin position="86"/>
        <end position="104"/>
    </location>
</feature>
<keyword evidence="1" id="KW-1133">Transmembrane helix</keyword>
<organism evidence="2 3">
    <name type="scientific">Candidatus Uhrbacteria bacterium GW2011_GWD2_52_7</name>
    <dbReference type="NCBI Taxonomy" id="1618989"/>
    <lineage>
        <taxon>Bacteria</taxon>
        <taxon>Candidatus Uhriibacteriota</taxon>
    </lineage>
</organism>
<dbReference type="Proteomes" id="UP000034846">
    <property type="component" value="Unassembled WGS sequence"/>
</dbReference>
<comment type="caution">
    <text evidence="2">The sequence shown here is derived from an EMBL/GenBank/DDBJ whole genome shotgun (WGS) entry which is preliminary data.</text>
</comment>
<gene>
    <name evidence="2" type="ORF">UY72_C0025G0006</name>
</gene>
<name>A0A0G1XGJ2_9BACT</name>
<feature type="transmembrane region" description="Helical" evidence="1">
    <location>
        <begin position="28"/>
        <end position="47"/>
    </location>
</feature>
<evidence type="ECO:0000313" key="3">
    <source>
        <dbReference type="Proteomes" id="UP000034846"/>
    </source>
</evidence>